<name>A0A6C0TZI0_9GAMM</name>
<proteinExistence type="predicted"/>
<dbReference type="CDD" id="cd00090">
    <property type="entry name" value="HTH_ARSR"/>
    <property type="match status" value="1"/>
</dbReference>
<keyword evidence="6" id="KW-1185">Reference proteome</keyword>
<sequence length="156" mass="17254">MPSALDRIDRAILAALADNARISNAELAEQVHLSPTPCLRRVRRLEESGVISRYVTQFNHNALGLAISALIFVQLERNSLENATKFEAAIGNLLPVAECSVLTGPYDYLLRVIVEDLEHYERFVKESLASIAQVAKIDSSIVLKQVMSRTVVPLPD</sequence>
<dbReference type="SMART" id="SM00344">
    <property type="entry name" value="HTH_ASNC"/>
    <property type="match status" value="1"/>
</dbReference>
<dbReference type="GO" id="GO:0005829">
    <property type="term" value="C:cytosol"/>
    <property type="evidence" value="ECO:0007669"/>
    <property type="project" value="TreeGrafter"/>
</dbReference>
<evidence type="ECO:0000259" key="4">
    <source>
        <dbReference type="PROSITE" id="PS50956"/>
    </source>
</evidence>
<keyword evidence="1" id="KW-0805">Transcription regulation</keyword>
<dbReference type="InterPro" id="IPR011991">
    <property type="entry name" value="ArsR-like_HTH"/>
</dbReference>
<dbReference type="PRINTS" id="PR00033">
    <property type="entry name" value="HTHASNC"/>
</dbReference>
<dbReference type="InterPro" id="IPR019888">
    <property type="entry name" value="Tscrpt_reg_AsnC-like"/>
</dbReference>
<keyword evidence="3" id="KW-0804">Transcription</keyword>
<dbReference type="InterPro" id="IPR019887">
    <property type="entry name" value="Tscrpt_reg_AsnC/Lrp_C"/>
</dbReference>
<accession>A0A6C0TZI0</accession>
<keyword evidence="2" id="KW-0238">DNA-binding</keyword>
<protein>
    <submittedName>
        <fullName evidence="5">Lrp/AsnC family transcriptional regulator</fullName>
    </submittedName>
</protein>
<dbReference type="Pfam" id="PF13412">
    <property type="entry name" value="HTH_24"/>
    <property type="match status" value="1"/>
</dbReference>
<organism evidence="5 6">
    <name type="scientific">Kineobactrum salinum</name>
    <dbReference type="NCBI Taxonomy" id="2708301"/>
    <lineage>
        <taxon>Bacteria</taxon>
        <taxon>Pseudomonadati</taxon>
        <taxon>Pseudomonadota</taxon>
        <taxon>Gammaproteobacteria</taxon>
        <taxon>Cellvibrionales</taxon>
        <taxon>Halieaceae</taxon>
        <taxon>Kineobactrum</taxon>
    </lineage>
</organism>
<feature type="domain" description="HTH asnC-type" evidence="4">
    <location>
        <begin position="5"/>
        <end position="66"/>
    </location>
</feature>
<gene>
    <name evidence="5" type="ORF">G3T16_07030</name>
</gene>
<dbReference type="Pfam" id="PF01037">
    <property type="entry name" value="AsnC_trans_reg"/>
    <property type="match status" value="1"/>
</dbReference>
<dbReference type="RefSeq" id="WP_163494431.1">
    <property type="nucleotide sequence ID" value="NZ_CP048711.1"/>
</dbReference>
<dbReference type="InterPro" id="IPR000485">
    <property type="entry name" value="AsnC-type_HTH_dom"/>
</dbReference>
<dbReference type="EMBL" id="CP048711">
    <property type="protein sequence ID" value="QIB65191.1"/>
    <property type="molecule type" value="Genomic_DNA"/>
</dbReference>
<dbReference type="SUPFAM" id="SSF46785">
    <property type="entry name" value="Winged helix' DNA-binding domain"/>
    <property type="match status" value="1"/>
</dbReference>
<dbReference type="Gene3D" id="1.10.10.10">
    <property type="entry name" value="Winged helix-like DNA-binding domain superfamily/Winged helix DNA-binding domain"/>
    <property type="match status" value="1"/>
</dbReference>
<dbReference type="PANTHER" id="PTHR30154:SF34">
    <property type="entry name" value="TRANSCRIPTIONAL REGULATOR AZLB"/>
    <property type="match status" value="1"/>
</dbReference>
<dbReference type="InterPro" id="IPR036388">
    <property type="entry name" value="WH-like_DNA-bd_sf"/>
</dbReference>
<dbReference type="Gene3D" id="3.30.70.920">
    <property type="match status" value="1"/>
</dbReference>
<dbReference type="GO" id="GO:0043200">
    <property type="term" value="P:response to amino acid"/>
    <property type="evidence" value="ECO:0007669"/>
    <property type="project" value="TreeGrafter"/>
</dbReference>
<dbReference type="PROSITE" id="PS50956">
    <property type="entry name" value="HTH_ASNC_2"/>
    <property type="match status" value="1"/>
</dbReference>
<dbReference type="Proteomes" id="UP000477680">
    <property type="component" value="Chromosome"/>
</dbReference>
<evidence type="ECO:0000313" key="6">
    <source>
        <dbReference type="Proteomes" id="UP000477680"/>
    </source>
</evidence>
<dbReference type="AlphaFoldDB" id="A0A6C0TZI0"/>
<dbReference type="GO" id="GO:0043565">
    <property type="term" value="F:sequence-specific DNA binding"/>
    <property type="evidence" value="ECO:0007669"/>
    <property type="project" value="InterPro"/>
</dbReference>
<evidence type="ECO:0000256" key="3">
    <source>
        <dbReference type="ARBA" id="ARBA00023163"/>
    </source>
</evidence>
<dbReference type="InterPro" id="IPR036390">
    <property type="entry name" value="WH_DNA-bd_sf"/>
</dbReference>
<dbReference type="InterPro" id="IPR011008">
    <property type="entry name" value="Dimeric_a/b-barrel"/>
</dbReference>
<evidence type="ECO:0000256" key="1">
    <source>
        <dbReference type="ARBA" id="ARBA00023015"/>
    </source>
</evidence>
<evidence type="ECO:0000256" key="2">
    <source>
        <dbReference type="ARBA" id="ARBA00023125"/>
    </source>
</evidence>
<dbReference type="SUPFAM" id="SSF54909">
    <property type="entry name" value="Dimeric alpha+beta barrel"/>
    <property type="match status" value="1"/>
</dbReference>
<dbReference type="GO" id="GO:0006355">
    <property type="term" value="P:regulation of DNA-templated transcription"/>
    <property type="evidence" value="ECO:0007669"/>
    <property type="project" value="UniProtKB-ARBA"/>
</dbReference>
<evidence type="ECO:0000313" key="5">
    <source>
        <dbReference type="EMBL" id="QIB65191.1"/>
    </source>
</evidence>
<dbReference type="PANTHER" id="PTHR30154">
    <property type="entry name" value="LEUCINE-RESPONSIVE REGULATORY PROTEIN"/>
    <property type="match status" value="1"/>
</dbReference>
<dbReference type="KEGG" id="kim:G3T16_07030"/>
<dbReference type="FunFam" id="1.10.10.10:FF:000186">
    <property type="entry name" value="AsnC family transcriptional regulator"/>
    <property type="match status" value="1"/>
</dbReference>
<reference evidence="5 6" key="1">
    <citation type="submission" date="2020-02" db="EMBL/GenBank/DDBJ databases">
        <title>Genome sequencing for Kineobactrum sp. M2.</title>
        <authorList>
            <person name="Park S.-J."/>
        </authorList>
    </citation>
    <scope>NUCLEOTIDE SEQUENCE [LARGE SCALE GENOMIC DNA]</scope>
    <source>
        <strain evidence="5 6">M2</strain>
    </source>
</reference>